<dbReference type="PANTHER" id="PTHR45621">
    <property type="entry name" value="OS01G0588500 PROTEIN-RELATED"/>
    <property type="match status" value="1"/>
</dbReference>
<dbReference type="GO" id="GO:0005524">
    <property type="term" value="F:ATP binding"/>
    <property type="evidence" value="ECO:0007669"/>
    <property type="project" value="UniProtKB-UniRule"/>
</dbReference>
<dbReference type="EMBL" id="PNBA02000014">
    <property type="protein sequence ID" value="KAG6402133.1"/>
    <property type="molecule type" value="Genomic_DNA"/>
</dbReference>
<keyword evidence="4" id="KW-1185">Reference proteome</keyword>
<dbReference type="PROSITE" id="PS00107">
    <property type="entry name" value="PROTEIN_KINASE_ATP"/>
    <property type="match status" value="1"/>
</dbReference>
<dbReference type="AlphaFoldDB" id="A0A8X8ZEX7"/>
<name>A0A8X8ZEX7_SALSN</name>
<dbReference type="InterPro" id="IPR050823">
    <property type="entry name" value="Plant_Ser_Thr_Prot_Kinase"/>
</dbReference>
<feature type="region of interest" description="Disordered" evidence="2">
    <location>
        <begin position="294"/>
        <end position="329"/>
    </location>
</feature>
<dbReference type="Proteomes" id="UP000298416">
    <property type="component" value="Unassembled WGS sequence"/>
</dbReference>
<dbReference type="InterPro" id="IPR011009">
    <property type="entry name" value="Kinase-like_dom_sf"/>
</dbReference>
<protein>
    <recommendedName>
        <fullName evidence="5">Protein kinase domain-containing protein</fullName>
    </recommendedName>
</protein>
<dbReference type="InterPro" id="IPR017441">
    <property type="entry name" value="Protein_kinase_ATP_BS"/>
</dbReference>
<dbReference type="Gene3D" id="3.30.200.20">
    <property type="entry name" value="Phosphorylase Kinase, domain 1"/>
    <property type="match status" value="1"/>
</dbReference>
<gene>
    <name evidence="3" type="ORF">SASPL_139008</name>
</gene>
<reference evidence="3" key="2">
    <citation type="submission" date="2020-08" db="EMBL/GenBank/DDBJ databases">
        <title>Plant Genome Project.</title>
        <authorList>
            <person name="Zhang R.-G."/>
        </authorList>
    </citation>
    <scope>NUCLEOTIDE SEQUENCE</scope>
    <source>
        <strain evidence="3">Huo1</strain>
        <tissue evidence="3">Leaf</tissue>
    </source>
</reference>
<organism evidence="3">
    <name type="scientific">Salvia splendens</name>
    <name type="common">Scarlet sage</name>
    <dbReference type="NCBI Taxonomy" id="180675"/>
    <lineage>
        <taxon>Eukaryota</taxon>
        <taxon>Viridiplantae</taxon>
        <taxon>Streptophyta</taxon>
        <taxon>Embryophyta</taxon>
        <taxon>Tracheophyta</taxon>
        <taxon>Spermatophyta</taxon>
        <taxon>Magnoliopsida</taxon>
        <taxon>eudicotyledons</taxon>
        <taxon>Gunneridae</taxon>
        <taxon>Pentapetalae</taxon>
        <taxon>asterids</taxon>
        <taxon>lamiids</taxon>
        <taxon>Lamiales</taxon>
        <taxon>Lamiaceae</taxon>
        <taxon>Nepetoideae</taxon>
        <taxon>Mentheae</taxon>
        <taxon>Salviinae</taxon>
        <taxon>Salvia</taxon>
        <taxon>Salvia subgen. Calosphace</taxon>
        <taxon>core Calosphace</taxon>
    </lineage>
</organism>
<accession>A0A8X8ZEX7</accession>
<dbReference type="SUPFAM" id="SSF56112">
    <property type="entry name" value="Protein kinase-like (PK-like)"/>
    <property type="match status" value="1"/>
</dbReference>
<keyword evidence="1" id="KW-0067">ATP-binding</keyword>
<comment type="caution">
    <text evidence="3">The sequence shown here is derived from an EMBL/GenBank/DDBJ whole genome shotgun (WGS) entry which is preliminary data.</text>
</comment>
<proteinExistence type="predicted"/>
<evidence type="ECO:0008006" key="5">
    <source>
        <dbReference type="Google" id="ProtNLM"/>
    </source>
</evidence>
<evidence type="ECO:0000256" key="1">
    <source>
        <dbReference type="PROSITE-ProRule" id="PRU10141"/>
    </source>
</evidence>
<evidence type="ECO:0000256" key="2">
    <source>
        <dbReference type="SAM" id="MobiDB-lite"/>
    </source>
</evidence>
<reference evidence="3" key="1">
    <citation type="submission" date="2018-01" db="EMBL/GenBank/DDBJ databases">
        <authorList>
            <person name="Mao J.F."/>
        </authorList>
    </citation>
    <scope>NUCLEOTIDE SEQUENCE</scope>
    <source>
        <strain evidence="3">Huo1</strain>
        <tissue evidence="3">Leaf</tissue>
    </source>
</reference>
<evidence type="ECO:0000313" key="4">
    <source>
        <dbReference type="Proteomes" id="UP000298416"/>
    </source>
</evidence>
<sequence length="329" mass="36319">MGLSRQLFIRIAPEINLAKWVIPLQIENLCTPYGGSGGVVSYGGSGGDGKSDEGRCIPPHHRWFLIPPRRISLKVRGSRCIWLRSREAPAEAATTEVEVEVEAVDMEVAVATAKVVVPVKFEMKMIFHSFWRLKGQSSRYVSFDGSLPPSVPLTPRNEAEILDSGSLKIFGYNDLRICTRNFRPDSVLGEGGFGSVFKGWIDEHTFKAAKAGTGTVIAVKRLNQEGSQGHKECKRRVLRVIDARIEGQYKPSGVLRAAILAVKCIAIEPKYRPTMDEVVKALEQLQDTGIAQTEEEEAERHLHFGNGKSSTRKTASYPRPSLLDCEGGK</sequence>
<keyword evidence="1" id="KW-0547">Nucleotide-binding</keyword>
<feature type="binding site" evidence="1">
    <location>
        <position position="220"/>
    </location>
    <ligand>
        <name>ATP</name>
        <dbReference type="ChEBI" id="CHEBI:30616"/>
    </ligand>
</feature>
<evidence type="ECO:0000313" key="3">
    <source>
        <dbReference type="EMBL" id="KAG6402133.1"/>
    </source>
</evidence>